<organism evidence="2 3">
    <name type="scientific">Polychaeton citri CBS 116435</name>
    <dbReference type="NCBI Taxonomy" id="1314669"/>
    <lineage>
        <taxon>Eukaryota</taxon>
        <taxon>Fungi</taxon>
        <taxon>Dikarya</taxon>
        <taxon>Ascomycota</taxon>
        <taxon>Pezizomycotina</taxon>
        <taxon>Dothideomycetes</taxon>
        <taxon>Dothideomycetidae</taxon>
        <taxon>Capnodiales</taxon>
        <taxon>Capnodiaceae</taxon>
        <taxon>Polychaeton</taxon>
    </lineage>
</organism>
<accession>A0A9P4QD61</accession>
<dbReference type="Proteomes" id="UP000799441">
    <property type="component" value="Unassembled WGS sequence"/>
</dbReference>
<reference evidence="2" key="1">
    <citation type="journal article" date="2020" name="Stud. Mycol.">
        <title>101 Dothideomycetes genomes: a test case for predicting lifestyles and emergence of pathogens.</title>
        <authorList>
            <person name="Haridas S."/>
            <person name="Albert R."/>
            <person name="Binder M."/>
            <person name="Bloem J."/>
            <person name="Labutti K."/>
            <person name="Salamov A."/>
            <person name="Andreopoulos B."/>
            <person name="Baker S."/>
            <person name="Barry K."/>
            <person name="Bills G."/>
            <person name="Bluhm B."/>
            <person name="Cannon C."/>
            <person name="Castanera R."/>
            <person name="Culley D."/>
            <person name="Daum C."/>
            <person name="Ezra D."/>
            <person name="Gonzalez J."/>
            <person name="Henrissat B."/>
            <person name="Kuo A."/>
            <person name="Liang C."/>
            <person name="Lipzen A."/>
            <person name="Lutzoni F."/>
            <person name="Magnuson J."/>
            <person name="Mondo S."/>
            <person name="Nolan M."/>
            <person name="Ohm R."/>
            <person name="Pangilinan J."/>
            <person name="Park H.-J."/>
            <person name="Ramirez L."/>
            <person name="Alfaro M."/>
            <person name="Sun H."/>
            <person name="Tritt A."/>
            <person name="Yoshinaga Y."/>
            <person name="Zwiers L.-H."/>
            <person name="Turgeon B."/>
            <person name="Goodwin S."/>
            <person name="Spatafora J."/>
            <person name="Crous P."/>
            <person name="Grigoriev I."/>
        </authorList>
    </citation>
    <scope>NUCLEOTIDE SEQUENCE</scope>
    <source>
        <strain evidence="2">CBS 116435</strain>
    </source>
</reference>
<evidence type="ECO:0000313" key="3">
    <source>
        <dbReference type="Proteomes" id="UP000799441"/>
    </source>
</evidence>
<protein>
    <submittedName>
        <fullName evidence="2">Uncharacterized protein</fullName>
    </submittedName>
</protein>
<feature type="region of interest" description="Disordered" evidence="1">
    <location>
        <begin position="33"/>
        <end position="81"/>
    </location>
</feature>
<comment type="caution">
    <text evidence="2">The sequence shown here is derived from an EMBL/GenBank/DDBJ whole genome shotgun (WGS) entry which is preliminary data.</text>
</comment>
<gene>
    <name evidence="2" type="ORF">K431DRAFT_221459</name>
</gene>
<dbReference type="OrthoDB" id="5397827at2759"/>
<evidence type="ECO:0000256" key="1">
    <source>
        <dbReference type="SAM" id="MobiDB-lite"/>
    </source>
</evidence>
<feature type="region of interest" description="Disordered" evidence="1">
    <location>
        <begin position="208"/>
        <end position="231"/>
    </location>
</feature>
<name>A0A9P4QD61_9PEZI</name>
<keyword evidence="3" id="KW-1185">Reference proteome</keyword>
<evidence type="ECO:0000313" key="2">
    <source>
        <dbReference type="EMBL" id="KAF2722781.1"/>
    </source>
</evidence>
<sequence length="269" mass="30513">MASSTPFLAARAGLKAPRSSPYRSIFNSAVQRHASSNIPKPRVLAKPERFNPPSHPSRIRAARPSYGAPLNERERQAQKTRQYPHMMPPEGTFFHWFLTNRTIHLWISMGILFSLTIGVWFEQFVHSTPYADLLPPNSMFFSHPIKFIRRYVEVYDMHLAYVSADVAEKRKQNVDDVKKRSDYRKAHGMDDDKSGIFGGWSAKGDDDALGPALREGGASENSAQAREELDASPVAITATKGVQDAQLERGEFVDFQGQRQKAKAWYQFW</sequence>
<dbReference type="AlphaFoldDB" id="A0A9P4QD61"/>
<dbReference type="EMBL" id="MU003780">
    <property type="protein sequence ID" value="KAF2722781.1"/>
    <property type="molecule type" value="Genomic_DNA"/>
</dbReference>
<proteinExistence type="predicted"/>